<protein>
    <recommendedName>
        <fullName evidence="7">MFS-type drug efflux transporter P55</fullName>
    </recommendedName>
</protein>
<comment type="subcellular location">
    <subcellularLocation>
        <location evidence="1">Endomembrane system</location>
        <topology evidence="1">Multi-pass membrane protein</topology>
    </subcellularLocation>
</comment>
<accession>A0A1E4SYX4</accession>
<feature type="compositionally biased region" description="Polar residues" evidence="8">
    <location>
        <begin position="16"/>
        <end position="29"/>
    </location>
</feature>
<evidence type="ECO:0000256" key="7">
    <source>
        <dbReference type="ARBA" id="ARBA00044273"/>
    </source>
</evidence>
<dbReference type="Proteomes" id="UP000094801">
    <property type="component" value="Unassembled WGS sequence"/>
</dbReference>
<dbReference type="PROSITE" id="PS00216">
    <property type="entry name" value="SUGAR_TRANSPORT_1"/>
    <property type="match status" value="1"/>
</dbReference>
<dbReference type="PROSITE" id="PS50850">
    <property type="entry name" value="MFS"/>
    <property type="match status" value="1"/>
</dbReference>
<proteinExistence type="inferred from homology"/>
<evidence type="ECO:0000256" key="3">
    <source>
        <dbReference type="ARBA" id="ARBA00022448"/>
    </source>
</evidence>
<dbReference type="GO" id="GO:0000329">
    <property type="term" value="C:fungal-type vacuole membrane"/>
    <property type="evidence" value="ECO:0007669"/>
    <property type="project" value="TreeGrafter"/>
</dbReference>
<keyword evidence="6" id="KW-0472">Membrane</keyword>
<dbReference type="OrthoDB" id="10021397at2759"/>
<reference evidence="11" key="1">
    <citation type="submission" date="2016-04" db="EMBL/GenBank/DDBJ databases">
        <title>Comparative genomics of biotechnologically important yeasts.</title>
        <authorList>
            <consortium name="DOE Joint Genome Institute"/>
            <person name="Riley R."/>
            <person name="Haridas S."/>
            <person name="Wolfe K.H."/>
            <person name="Lopes M.R."/>
            <person name="Hittinger C.T."/>
            <person name="Goker M."/>
            <person name="Salamov A."/>
            <person name="Wisecaver J."/>
            <person name="Long T.M."/>
            <person name="Aerts A.L."/>
            <person name="Barry K."/>
            <person name="Choi C."/>
            <person name="Clum A."/>
            <person name="Coughlan A.Y."/>
            <person name="Deshpande S."/>
            <person name="Douglass A.P."/>
            <person name="Hanson S.J."/>
            <person name="Klenk H.-P."/>
            <person name="Labutti K."/>
            <person name="Lapidus A."/>
            <person name="Lindquist E."/>
            <person name="Lipzen A."/>
            <person name="Meier-Kolthoff J.P."/>
            <person name="Ohm R.A."/>
            <person name="Otillar R.P."/>
            <person name="Pangilinan J."/>
            <person name="Peng Y."/>
            <person name="Rokas A."/>
            <person name="Rosa C.A."/>
            <person name="Scheuner C."/>
            <person name="Sibirny A.A."/>
            <person name="Slot J.C."/>
            <person name="Stielow J.B."/>
            <person name="Sun H."/>
            <person name="Kurtzman C.P."/>
            <person name="Blackwell M."/>
            <person name="Grigoriev I.V."/>
            <person name="Jeffries T.W."/>
        </authorList>
    </citation>
    <scope>NUCLEOTIDE SEQUENCE [LARGE SCALE GENOMIC DNA]</scope>
    <source>
        <strain evidence="11">NRRL YB-2248</strain>
    </source>
</reference>
<evidence type="ECO:0000256" key="8">
    <source>
        <dbReference type="SAM" id="MobiDB-lite"/>
    </source>
</evidence>
<evidence type="ECO:0000256" key="4">
    <source>
        <dbReference type="ARBA" id="ARBA00022692"/>
    </source>
</evidence>
<dbReference type="Pfam" id="PF07690">
    <property type="entry name" value="MFS_1"/>
    <property type="match status" value="1"/>
</dbReference>
<feature type="non-terminal residue" evidence="10">
    <location>
        <position position="122"/>
    </location>
</feature>
<evidence type="ECO:0000256" key="6">
    <source>
        <dbReference type="ARBA" id="ARBA00023136"/>
    </source>
</evidence>
<evidence type="ECO:0000259" key="9">
    <source>
        <dbReference type="PROSITE" id="PS50850"/>
    </source>
</evidence>
<organism evidence="10 11">
    <name type="scientific">[Candida] arabinofermentans NRRL YB-2248</name>
    <dbReference type="NCBI Taxonomy" id="983967"/>
    <lineage>
        <taxon>Eukaryota</taxon>
        <taxon>Fungi</taxon>
        <taxon>Dikarya</taxon>
        <taxon>Ascomycota</taxon>
        <taxon>Saccharomycotina</taxon>
        <taxon>Pichiomycetes</taxon>
        <taxon>Pichiales</taxon>
        <taxon>Pichiaceae</taxon>
        <taxon>Ogataea</taxon>
        <taxon>Ogataea/Candida clade</taxon>
    </lineage>
</organism>
<dbReference type="SUPFAM" id="SSF103473">
    <property type="entry name" value="MFS general substrate transporter"/>
    <property type="match status" value="1"/>
</dbReference>
<dbReference type="GO" id="GO:0012505">
    <property type="term" value="C:endomembrane system"/>
    <property type="evidence" value="ECO:0007669"/>
    <property type="project" value="UniProtKB-SubCell"/>
</dbReference>
<evidence type="ECO:0000313" key="11">
    <source>
        <dbReference type="Proteomes" id="UP000094801"/>
    </source>
</evidence>
<evidence type="ECO:0000313" key="10">
    <source>
        <dbReference type="EMBL" id="ODV84706.1"/>
    </source>
</evidence>
<keyword evidence="4" id="KW-0812">Transmembrane</keyword>
<evidence type="ECO:0000256" key="5">
    <source>
        <dbReference type="ARBA" id="ARBA00022989"/>
    </source>
</evidence>
<dbReference type="InterPro" id="IPR005829">
    <property type="entry name" value="Sugar_transporter_CS"/>
</dbReference>
<feature type="domain" description="Major facilitator superfamily (MFS) profile" evidence="9">
    <location>
        <begin position="42"/>
        <end position="122"/>
    </location>
</feature>
<evidence type="ECO:0000256" key="1">
    <source>
        <dbReference type="ARBA" id="ARBA00004127"/>
    </source>
</evidence>
<dbReference type="InterPro" id="IPR036259">
    <property type="entry name" value="MFS_trans_sf"/>
</dbReference>
<evidence type="ECO:0000256" key="2">
    <source>
        <dbReference type="ARBA" id="ARBA00008335"/>
    </source>
</evidence>
<dbReference type="AlphaFoldDB" id="A0A1E4SYX4"/>
<gene>
    <name evidence="10" type="ORF">CANARDRAFT_200158</name>
</gene>
<keyword evidence="3" id="KW-0813">Transport</keyword>
<dbReference type="GO" id="GO:0015174">
    <property type="term" value="F:basic amino acid transmembrane transporter activity"/>
    <property type="evidence" value="ECO:0007669"/>
    <property type="project" value="TreeGrafter"/>
</dbReference>
<dbReference type="PANTHER" id="PTHR23501">
    <property type="entry name" value="MAJOR FACILITATOR SUPERFAMILY"/>
    <property type="match status" value="1"/>
</dbReference>
<name>A0A1E4SYX4_9ASCO</name>
<keyword evidence="5" id="KW-1133">Transmembrane helix</keyword>
<dbReference type="PANTHER" id="PTHR23501:SF191">
    <property type="entry name" value="VACUOLAR BASIC AMINO ACID TRANSPORTER 4"/>
    <property type="match status" value="1"/>
</dbReference>
<sequence length="122" mass="13210">MDLNPSNGVKNGRTFDISQNVESGPNSNLTDEVVSPKNVTMILISLWTGSFLSAADSTIVSTTANTIASSMNDSENIAWIATSYLLTNSIFQPLMGKVSEIYGRKTALLFAQFWFGFGCLLC</sequence>
<dbReference type="STRING" id="983967.A0A1E4SYX4"/>
<dbReference type="Gene3D" id="1.20.1250.20">
    <property type="entry name" value="MFS general substrate transporter like domains"/>
    <property type="match status" value="1"/>
</dbReference>
<comment type="similarity">
    <text evidence="2">Belongs to the major facilitator superfamily.</text>
</comment>
<dbReference type="InterPro" id="IPR020846">
    <property type="entry name" value="MFS_dom"/>
</dbReference>
<dbReference type="InterPro" id="IPR011701">
    <property type="entry name" value="MFS"/>
</dbReference>
<keyword evidence="11" id="KW-1185">Reference proteome</keyword>
<feature type="region of interest" description="Disordered" evidence="8">
    <location>
        <begin position="1"/>
        <end position="29"/>
    </location>
</feature>
<dbReference type="EMBL" id="KV453855">
    <property type="protein sequence ID" value="ODV84706.1"/>
    <property type="molecule type" value="Genomic_DNA"/>
</dbReference>